<evidence type="ECO:0000256" key="1">
    <source>
        <dbReference type="ARBA" id="ARBA00004141"/>
    </source>
</evidence>
<keyword evidence="4 6" id="KW-1133">Transmembrane helix</keyword>
<feature type="transmembrane region" description="Helical" evidence="6">
    <location>
        <begin position="93"/>
        <end position="115"/>
    </location>
</feature>
<keyword evidence="5 6" id="KW-0472">Membrane</keyword>
<dbReference type="EMBL" id="JAVRRJ010000001">
    <property type="protein sequence ID" value="KAK5091515.1"/>
    <property type="molecule type" value="Genomic_DNA"/>
</dbReference>
<feature type="transmembrane region" description="Helical" evidence="6">
    <location>
        <begin position="135"/>
        <end position="154"/>
    </location>
</feature>
<reference evidence="8 9" key="1">
    <citation type="submission" date="2023-08" db="EMBL/GenBank/DDBJ databases">
        <title>Black Yeasts Isolated from many extreme environments.</title>
        <authorList>
            <person name="Coleine C."/>
            <person name="Stajich J.E."/>
            <person name="Selbmann L."/>
        </authorList>
    </citation>
    <scope>NUCLEOTIDE SEQUENCE [LARGE SCALE GENOMIC DNA]</scope>
    <source>
        <strain evidence="8 9">CCFEE 5910</strain>
    </source>
</reference>
<dbReference type="Proteomes" id="UP001309876">
    <property type="component" value="Unassembled WGS sequence"/>
</dbReference>
<proteinExistence type="inferred from homology"/>
<organism evidence="8 9">
    <name type="scientific">Lithohypha guttulata</name>
    <dbReference type="NCBI Taxonomy" id="1690604"/>
    <lineage>
        <taxon>Eukaryota</taxon>
        <taxon>Fungi</taxon>
        <taxon>Dikarya</taxon>
        <taxon>Ascomycota</taxon>
        <taxon>Pezizomycotina</taxon>
        <taxon>Eurotiomycetes</taxon>
        <taxon>Chaetothyriomycetidae</taxon>
        <taxon>Chaetothyriales</taxon>
        <taxon>Trichomeriaceae</taxon>
        <taxon>Lithohypha</taxon>
    </lineage>
</organism>
<evidence type="ECO:0000256" key="3">
    <source>
        <dbReference type="ARBA" id="ARBA00022692"/>
    </source>
</evidence>
<evidence type="ECO:0000256" key="4">
    <source>
        <dbReference type="ARBA" id="ARBA00022989"/>
    </source>
</evidence>
<name>A0AAN7YAR7_9EURO</name>
<evidence type="ECO:0000256" key="5">
    <source>
        <dbReference type="ARBA" id="ARBA00023136"/>
    </source>
</evidence>
<comment type="similarity">
    <text evidence="2 6">Belongs to the peroxisomal membrane protein PXMP2/4 family.</text>
</comment>
<comment type="caution">
    <text evidence="8">The sequence shown here is derived from an EMBL/GenBank/DDBJ whole genome shotgun (WGS) entry which is preliminary data.</text>
</comment>
<dbReference type="PANTHER" id="PTHR11266">
    <property type="entry name" value="PEROXISOMAL MEMBRANE PROTEIN 2, PXMP2 MPV17"/>
    <property type="match status" value="1"/>
</dbReference>
<feature type="region of interest" description="Disordered" evidence="7">
    <location>
        <begin position="47"/>
        <end position="81"/>
    </location>
</feature>
<evidence type="ECO:0000256" key="6">
    <source>
        <dbReference type="RuleBase" id="RU363053"/>
    </source>
</evidence>
<evidence type="ECO:0000256" key="2">
    <source>
        <dbReference type="ARBA" id="ARBA00006824"/>
    </source>
</evidence>
<keyword evidence="3 6" id="KW-0812">Transmembrane</keyword>
<keyword evidence="9" id="KW-1185">Reference proteome</keyword>
<sequence length="181" mass="20624">MFDVKEFLRFVVISFITAPPNFKWQQLLERSVDLNFTEDTGAKVSPRAFPAYERDRSPPLPLTRPAEEGEEDEKHDTTPRPRKLNIKNTLTKWFIDCITMGALLNTVAFILLIGVLKGQAKEQIAQNIRTETFPIIFNSYKIWPIASIISFSFVPAEKRIVFLSCVGLLWGVYMSLIAASI</sequence>
<feature type="transmembrane region" description="Helical" evidence="6">
    <location>
        <begin position="160"/>
        <end position="179"/>
    </location>
</feature>
<dbReference type="Pfam" id="PF04117">
    <property type="entry name" value="Mpv17_PMP22"/>
    <property type="match status" value="1"/>
</dbReference>
<dbReference type="PANTHER" id="PTHR11266:SF80">
    <property type="entry name" value="PEROXISOMAL MEMBRANE PROTEIN 2"/>
    <property type="match status" value="1"/>
</dbReference>
<protein>
    <recommendedName>
        <fullName evidence="10">Mpv17-like protein</fullName>
    </recommendedName>
</protein>
<evidence type="ECO:0000313" key="8">
    <source>
        <dbReference type="EMBL" id="KAK5091515.1"/>
    </source>
</evidence>
<gene>
    <name evidence="8" type="ORF">LTR05_001699</name>
</gene>
<dbReference type="GO" id="GO:0005778">
    <property type="term" value="C:peroxisomal membrane"/>
    <property type="evidence" value="ECO:0007669"/>
    <property type="project" value="TreeGrafter"/>
</dbReference>
<accession>A0AAN7YAR7</accession>
<dbReference type="AlphaFoldDB" id="A0AAN7YAR7"/>
<evidence type="ECO:0008006" key="10">
    <source>
        <dbReference type="Google" id="ProtNLM"/>
    </source>
</evidence>
<comment type="subcellular location">
    <subcellularLocation>
        <location evidence="1">Membrane</location>
        <topology evidence="1">Multi-pass membrane protein</topology>
    </subcellularLocation>
</comment>
<evidence type="ECO:0000256" key="7">
    <source>
        <dbReference type="SAM" id="MobiDB-lite"/>
    </source>
</evidence>
<dbReference type="InterPro" id="IPR007248">
    <property type="entry name" value="Mpv17_PMP22"/>
</dbReference>
<evidence type="ECO:0000313" key="9">
    <source>
        <dbReference type="Proteomes" id="UP001309876"/>
    </source>
</evidence>